<dbReference type="GO" id="GO:0015444">
    <property type="term" value="F:P-type magnesium transporter activity"/>
    <property type="evidence" value="ECO:0007669"/>
    <property type="project" value="UniProtKB-EC"/>
</dbReference>
<dbReference type="InterPro" id="IPR006415">
    <property type="entry name" value="P-type_ATPase_IIIB"/>
</dbReference>
<dbReference type="Gene3D" id="1.20.1110.10">
    <property type="entry name" value="Calcium-transporting ATPase, transmembrane domain"/>
    <property type="match status" value="1"/>
</dbReference>
<evidence type="ECO:0000256" key="3">
    <source>
        <dbReference type="ARBA" id="ARBA00008746"/>
    </source>
</evidence>
<dbReference type="InterPro" id="IPR004014">
    <property type="entry name" value="ATPase_P-typ_cation-transptr_N"/>
</dbReference>
<dbReference type="SFLD" id="SFLDS00003">
    <property type="entry name" value="Haloacid_Dehalogenase"/>
    <property type="match status" value="1"/>
</dbReference>
<dbReference type="GO" id="GO:0005524">
    <property type="term" value="F:ATP binding"/>
    <property type="evidence" value="ECO:0007669"/>
    <property type="project" value="UniProtKB-KW"/>
</dbReference>
<keyword evidence="15 18" id="KW-0472">Membrane</keyword>
<dbReference type="Pfam" id="PF00690">
    <property type="entry name" value="Cation_ATPase_N"/>
    <property type="match status" value="1"/>
</dbReference>
<evidence type="ECO:0000313" key="22">
    <source>
        <dbReference type="EMBL" id="RIA94511.1"/>
    </source>
</evidence>
<feature type="transmembrane region" description="Helical" evidence="18">
    <location>
        <begin position="98"/>
        <end position="117"/>
    </location>
</feature>
<feature type="transmembrane region" description="Helical" evidence="18">
    <location>
        <begin position="847"/>
        <end position="870"/>
    </location>
</feature>
<evidence type="ECO:0000259" key="20">
    <source>
        <dbReference type="Pfam" id="PF00689"/>
    </source>
</evidence>
<dbReference type="EMBL" id="QKYT01000079">
    <property type="protein sequence ID" value="RIA94511.1"/>
    <property type="molecule type" value="Genomic_DNA"/>
</dbReference>
<evidence type="ECO:0000256" key="5">
    <source>
        <dbReference type="ARBA" id="ARBA00013555"/>
    </source>
</evidence>
<feature type="transmembrane region" description="Helical" evidence="18">
    <location>
        <begin position="72"/>
        <end position="92"/>
    </location>
</feature>
<dbReference type="SFLD" id="SFLDG00002">
    <property type="entry name" value="C1.7:_P-type_atpase_like"/>
    <property type="match status" value="1"/>
</dbReference>
<keyword evidence="14 18" id="KW-1133">Transmembrane helix</keyword>
<dbReference type="SUPFAM" id="SSF81653">
    <property type="entry name" value="Calcium ATPase, transduction domain A"/>
    <property type="match status" value="1"/>
</dbReference>
<dbReference type="GO" id="GO:0005886">
    <property type="term" value="C:plasma membrane"/>
    <property type="evidence" value="ECO:0007669"/>
    <property type="project" value="UniProtKB-SubCell"/>
</dbReference>
<reference evidence="22 23" key="1">
    <citation type="submission" date="2018-06" db="EMBL/GenBank/DDBJ databases">
        <title>Comparative genomics reveals the genomic features of Rhizophagus irregularis, R. cerebriforme, R. diaphanum and Gigaspora rosea, and their symbiotic lifestyle signature.</title>
        <authorList>
            <person name="Morin E."/>
            <person name="San Clemente H."/>
            <person name="Chen E.C.H."/>
            <person name="De La Providencia I."/>
            <person name="Hainaut M."/>
            <person name="Kuo A."/>
            <person name="Kohler A."/>
            <person name="Murat C."/>
            <person name="Tang N."/>
            <person name="Roy S."/>
            <person name="Loubradou J."/>
            <person name="Henrissat B."/>
            <person name="Grigoriev I.V."/>
            <person name="Corradi N."/>
            <person name="Roux C."/>
            <person name="Martin F.M."/>
        </authorList>
    </citation>
    <scope>NUCLEOTIDE SEQUENCE [LARGE SCALE GENOMIC DNA]</scope>
    <source>
        <strain evidence="22 23">DAOM 227022</strain>
    </source>
</reference>
<dbReference type="SFLD" id="SFLDF00027">
    <property type="entry name" value="p-type_atpase"/>
    <property type="match status" value="1"/>
</dbReference>
<comment type="caution">
    <text evidence="22">The sequence shown here is derived from an EMBL/GenBank/DDBJ whole genome shotgun (WGS) entry which is preliminary data.</text>
</comment>
<evidence type="ECO:0000256" key="10">
    <source>
        <dbReference type="ARBA" id="ARBA00022741"/>
    </source>
</evidence>
<dbReference type="SUPFAM" id="SSF81665">
    <property type="entry name" value="Calcium ATPase, transmembrane domain M"/>
    <property type="match status" value="1"/>
</dbReference>
<dbReference type="NCBIfam" id="TIGR01494">
    <property type="entry name" value="ATPase_P-type"/>
    <property type="match status" value="1"/>
</dbReference>
<dbReference type="Proteomes" id="UP000265703">
    <property type="component" value="Unassembled WGS sequence"/>
</dbReference>
<dbReference type="InterPro" id="IPR023299">
    <property type="entry name" value="ATPase_P-typ_cyto_dom_N"/>
</dbReference>
<evidence type="ECO:0000256" key="17">
    <source>
        <dbReference type="ARBA" id="ARBA00047295"/>
    </source>
</evidence>
<keyword evidence="12" id="KW-0460">Magnesium</keyword>
<dbReference type="STRING" id="658196.A0A397THP6"/>
<dbReference type="EC" id="7.2.2.14" evidence="4"/>
<dbReference type="InterPro" id="IPR006068">
    <property type="entry name" value="ATPase_P-typ_cation-transptr_C"/>
</dbReference>
<comment type="similarity">
    <text evidence="3">Belongs to the cation transport ATPase (P-type) (TC 3.A.3) family. Type IIIB subfamily.</text>
</comment>
<dbReference type="Pfam" id="PF13246">
    <property type="entry name" value="Cation_ATPase"/>
    <property type="match status" value="1"/>
</dbReference>
<dbReference type="Pfam" id="PF00122">
    <property type="entry name" value="E1-E2_ATPase"/>
    <property type="match status" value="1"/>
</dbReference>
<comment type="function">
    <text evidence="1">Mediates magnesium influx to the cytosol.</text>
</comment>
<dbReference type="Gene3D" id="3.40.50.1000">
    <property type="entry name" value="HAD superfamily/HAD-like"/>
    <property type="match status" value="1"/>
</dbReference>
<evidence type="ECO:0000256" key="14">
    <source>
        <dbReference type="ARBA" id="ARBA00022989"/>
    </source>
</evidence>
<feature type="transmembrane region" description="Helical" evidence="18">
    <location>
        <begin position="882"/>
        <end position="905"/>
    </location>
</feature>
<dbReference type="InterPro" id="IPR036412">
    <property type="entry name" value="HAD-like_sf"/>
</dbReference>
<comment type="subcellular location">
    <subcellularLocation>
        <location evidence="2">Cell inner membrane</location>
        <topology evidence="2">Multi-pass membrane protein</topology>
    </subcellularLocation>
</comment>
<dbReference type="PANTHER" id="PTHR42861">
    <property type="entry name" value="CALCIUM-TRANSPORTING ATPASE"/>
    <property type="match status" value="1"/>
</dbReference>
<dbReference type="SUPFAM" id="SSF56784">
    <property type="entry name" value="HAD-like"/>
    <property type="match status" value="1"/>
</dbReference>
<gene>
    <name evidence="22" type="ORF">C1645_759859</name>
</gene>
<evidence type="ECO:0000256" key="4">
    <source>
        <dbReference type="ARBA" id="ARBA00012786"/>
    </source>
</evidence>
<evidence type="ECO:0000259" key="19">
    <source>
        <dbReference type="Pfam" id="PF00122"/>
    </source>
</evidence>
<keyword evidence="6" id="KW-1003">Cell membrane</keyword>
<dbReference type="SUPFAM" id="SSF81660">
    <property type="entry name" value="Metal cation-transporting ATPase, ATP-binding domain N"/>
    <property type="match status" value="1"/>
</dbReference>
<feature type="transmembrane region" description="Helical" evidence="18">
    <location>
        <begin position="814"/>
        <end position="835"/>
    </location>
</feature>
<dbReference type="PRINTS" id="PR01836">
    <property type="entry name" value="MGATPASE"/>
</dbReference>
<dbReference type="InterPro" id="IPR001757">
    <property type="entry name" value="P_typ_ATPase"/>
</dbReference>
<evidence type="ECO:0000256" key="11">
    <source>
        <dbReference type="ARBA" id="ARBA00022840"/>
    </source>
</evidence>
<dbReference type="InterPro" id="IPR023298">
    <property type="entry name" value="ATPase_P-typ_TM_dom_sf"/>
</dbReference>
<feature type="transmembrane region" description="Helical" evidence="18">
    <location>
        <begin position="326"/>
        <end position="350"/>
    </location>
</feature>
<dbReference type="GO" id="GO:0016887">
    <property type="term" value="F:ATP hydrolysis activity"/>
    <property type="evidence" value="ECO:0007669"/>
    <property type="project" value="InterPro"/>
</dbReference>
<evidence type="ECO:0000256" key="1">
    <source>
        <dbReference type="ARBA" id="ARBA00003954"/>
    </source>
</evidence>
<keyword evidence="13" id="KW-1278">Translocase</keyword>
<keyword evidence="9 18" id="KW-0812">Transmembrane</keyword>
<feature type="domain" description="Cation-transporting P-type ATPase C-terminal" evidence="20">
    <location>
        <begin position="733"/>
        <end position="904"/>
    </location>
</feature>
<proteinExistence type="inferred from homology"/>
<evidence type="ECO:0000256" key="12">
    <source>
        <dbReference type="ARBA" id="ARBA00022842"/>
    </source>
</evidence>
<sequence length="913" mass="102423">MTSSTSKNNVDDDLTIMIVDDDTQKGGLSRPQQPPVILDNTHPLSQEIVDQRLDTYGKNIISSYQPSRWYTVLYHSTVHPFNVILISLAIFSGATEDYSSFTILIVMVLLSVGIRFVQEYKSEVATQSLKKMVNNNATVIRLYSPPDNRDPNFEDLERMDRGETIEMDIPIEDIVPGDWVKLSAGDLIPGDVQLISSKDLFVSQASLTGESIPLEKFTVLQPQQSPVIPDNTPNNGKMDYSELDQPNLCFMGTSVVSGTATAVVLKTGPNTFFGIMAKKLSGKRSVNAFQKGIRRVSYMFVGVMLAMMPPVLLLQGFLKGNWKDAVLFATAVAVGLTPEMLPMIVNANLARGAINLSKQKCIVKKLDSIINLSGIDILCTDKTGTLTCNKVVLLRHLNYLGNACKLPLRLGYLNSYFQTGLKNLLDMVVIEFFNSEDGETKDEAYISQKFFKIDEIPFDFVRRRMSVILESNQDECRFLVSKGAVDEMLTCCENIYVGNDVDLSETIFPTNDIIPITPEILKTVIAVAFKDMKESTEFSISHECELTLVGFCVFLDPPKPSAKPALQEMFKYNVEVKVLTGDSPAVCRKVCEEINLPVKSIVTTTELEGLDDAKLEEIAESGTIFAKLTPIQKADIVKALKRRNHIVGFLGDGINDAPAIRESDCGISVDEGTDIAKESADIILLEKSLMVLAYGIIRGRTTYGNTIKYIKMAISSNFGNVFSVLIASAWLPFLPMEPIQIILQNLLYDFSQIAIPWDRMDPEYLVQPKRWSAKSIIKFMIFTGPWNSIFDITTFAFMFYYYKCQDPNDTYKVHLFHSAWFVEGLITQTLIVHMVRTPKFPFIQSTATLPVCLSTLTIICTAIIIPFLPLNQYLRMVPLPGLYFAYLLGVLVSYWFLTSFIKWVYIKIFKEWM</sequence>
<keyword evidence="23" id="KW-1185">Reference proteome</keyword>
<evidence type="ECO:0000256" key="7">
    <source>
        <dbReference type="ARBA" id="ARBA00022519"/>
    </source>
</evidence>
<dbReference type="OrthoDB" id="158672at2759"/>
<keyword evidence="11" id="KW-0067">ATP-binding</keyword>
<name>A0A397THP6_9GLOM</name>
<dbReference type="Gene3D" id="3.40.1110.10">
    <property type="entry name" value="Calcium-transporting ATPase, cytoplasmic domain N"/>
    <property type="match status" value="1"/>
</dbReference>
<feature type="transmembrane region" description="Helical" evidence="18">
    <location>
        <begin position="296"/>
        <end position="314"/>
    </location>
</feature>
<dbReference type="NCBIfam" id="TIGR01524">
    <property type="entry name" value="ATPase-IIIB_Mg"/>
    <property type="match status" value="1"/>
</dbReference>
<accession>A0A397THP6</accession>
<evidence type="ECO:0000256" key="2">
    <source>
        <dbReference type="ARBA" id="ARBA00004429"/>
    </source>
</evidence>
<dbReference type="PROSITE" id="PS00154">
    <property type="entry name" value="ATPASE_E1_E2"/>
    <property type="match status" value="1"/>
</dbReference>
<keyword evidence="7" id="KW-0997">Cell inner membrane</keyword>
<organism evidence="22 23">
    <name type="scientific">Glomus cerebriforme</name>
    <dbReference type="NCBI Taxonomy" id="658196"/>
    <lineage>
        <taxon>Eukaryota</taxon>
        <taxon>Fungi</taxon>
        <taxon>Fungi incertae sedis</taxon>
        <taxon>Mucoromycota</taxon>
        <taxon>Glomeromycotina</taxon>
        <taxon>Glomeromycetes</taxon>
        <taxon>Glomerales</taxon>
        <taxon>Glomeraceae</taxon>
        <taxon>Glomus</taxon>
    </lineage>
</organism>
<dbReference type="CDD" id="cd02077">
    <property type="entry name" value="P-type_ATPase_Mg"/>
    <property type="match status" value="1"/>
</dbReference>
<dbReference type="InterPro" id="IPR044492">
    <property type="entry name" value="P_typ_ATPase_HD_dom"/>
</dbReference>
<evidence type="ECO:0000256" key="16">
    <source>
        <dbReference type="ARBA" id="ARBA00029806"/>
    </source>
</evidence>
<dbReference type="AlphaFoldDB" id="A0A397THP6"/>
<evidence type="ECO:0000256" key="6">
    <source>
        <dbReference type="ARBA" id="ARBA00022475"/>
    </source>
</evidence>
<protein>
    <recommendedName>
        <fullName evidence="5">Magnesium-transporting ATPase, P-type 1</fullName>
        <ecNumber evidence="4">7.2.2.14</ecNumber>
    </recommendedName>
    <alternativeName>
        <fullName evidence="16">Mg(2+) transport ATPase, P-type 1</fullName>
    </alternativeName>
</protein>
<dbReference type="Pfam" id="PF00689">
    <property type="entry name" value="Cation_ATPase_C"/>
    <property type="match status" value="1"/>
</dbReference>
<dbReference type="InterPro" id="IPR008250">
    <property type="entry name" value="ATPase_P-typ_transduc_dom_A_sf"/>
</dbReference>
<dbReference type="NCBIfam" id="NF011702">
    <property type="entry name" value="PRK15122.1"/>
    <property type="match status" value="1"/>
</dbReference>
<keyword evidence="10" id="KW-0547">Nucleotide-binding</keyword>
<evidence type="ECO:0000259" key="21">
    <source>
        <dbReference type="Pfam" id="PF00690"/>
    </source>
</evidence>
<evidence type="ECO:0000256" key="9">
    <source>
        <dbReference type="ARBA" id="ARBA00022692"/>
    </source>
</evidence>
<dbReference type="Gene3D" id="2.70.150.10">
    <property type="entry name" value="Calcium-transporting ATPase, cytoplasmic transduction domain A"/>
    <property type="match status" value="1"/>
</dbReference>
<dbReference type="InterPro" id="IPR018303">
    <property type="entry name" value="ATPase_P-typ_P_site"/>
</dbReference>
<evidence type="ECO:0000256" key="15">
    <source>
        <dbReference type="ARBA" id="ARBA00023136"/>
    </source>
</evidence>
<feature type="domain" description="Cation-transporting P-type ATPase N-terminal" evidence="21">
    <location>
        <begin position="44"/>
        <end position="92"/>
    </location>
</feature>
<evidence type="ECO:0000256" key="18">
    <source>
        <dbReference type="SAM" id="Phobius"/>
    </source>
</evidence>
<feature type="domain" description="P-type ATPase A" evidence="19">
    <location>
        <begin position="166"/>
        <end position="279"/>
    </location>
</feature>
<evidence type="ECO:0000313" key="23">
    <source>
        <dbReference type="Proteomes" id="UP000265703"/>
    </source>
</evidence>
<comment type="catalytic activity">
    <reaction evidence="17">
        <text>Mg(2+)(out) + ATP + H2O = Mg(2+)(in) + ADP + phosphate + H(+)</text>
        <dbReference type="Rhea" id="RHEA:10260"/>
        <dbReference type="ChEBI" id="CHEBI:15377"/>
        <dbReference type="ChEBI" id="CHEBI:15378"/>
        <dbReference type="ChEBI" id="CHEBI:18420"/>
        <dbReference type="ChEBI" id="CHEBI:30616"/>
        <dbReference type="ChEBI" id="CHEBI:43474"/>
        <dbReference type="ChEBI" id="CHEBI:456216"/>
        <dbReference type="EC" id="7.2.2.14"/>
    </reaction>
</comment>
<evidence type="ECO:0000256" key="8">
    <source>
        <dbReference type="ARBA" id="ARBA00022553"/>
    </source>
</evidence>
<dbReference type="InterPro" id="IPR059000">
    <property type="entry name" value="ATPase_P-type_domA"/>
</dbReference>
<dbReference type="InterPro" id="IPR023214">
    <property type="entry name" value="HAD_sf"/>
</dbReference>
<feature type="transmembrane region" description="Helical" evidence="18">
    <location>
        <begin position="779"/>
        <end position="802"/>
    </location>
</feature>
<keyword evidence="8" id="KW-0597">Phosphoprotein</keyword>
<evidence type="ECO:0000256" key="13">
    <source>
        <dbReference type="ARBA" id="ARBA00022967"/>
    </source>
</evidence>